<dbReference type="PANTHER" id="PTHR47618">
    <property type="entry name" value="BIFUNCTIONAL OLIGORIBONUCLEASE AND PAP PHOSPHATASE NRNA"/>
    <property type="match status" value="1"/>
</dbReference>
<evidence type="ECO:0000313" key="4">
    <source>
        <dbReference type="Proteomes" id="UP000809243"/>
    </source>
</evidence>
<dbReference type="Gene3D" id="3.90.1640.10">
    <property type="entry name" value="inorganic pyrophosphatase (n-terminal core)"/>
    <property type="match status" value="1"/>
</dbReference>
<protein>
    <submittedName>
        <fullName evidence="3">DHH family phosphoesterase</fullName>
    </submittedName>
</protein>
<proteinExistence type="predicted"/>
<name>A0A939C500_9ARCH</name>
<comment type="caution">
    <text evidence="3">The sequence shown here is derived from an EMBL/GenBank/DDBJ whole genome shotgun (WGS) entry which is preliminary data.</text>
</comment>
<feature type="domain" description="DHHA1" evidence="2">
    <location>
        <begin position="231"/>
        <end position="299"/>
    </location>
</feature>
<dbReference type="AlphaFoldDB" id="A0A939C500"/>
<dbReference type="InterPro" id="IPR001667">
    <property type="entry name" value="DDH_dom"/>
</dbReference>
<evidence type="ECO:0000259" key="2">
    <source>
        <dbReference type="Pfam" id="PF02272"/>
    </source>
</evidence>
<evidence type="ECO:0000259" key="1">
    <source>
        <dbReference type="Pfam" id="PF01368"/>
    </source>
</evidence>
<accession>A0A939C500</accession>
<reference evidence="3" key="1">
    <citation type="submission" date="2021-01" db="EMBL/GenBank/DDBJ databases">
        <title>Active Sulfur Cycling in an Early Earth Analoge.</title>
        <authorList>
            <person name="Hahn C.R."/>
            <person name="Youssef N.H."/>
            <person name="Elshahed M."/>
        </authorList>
    </citation>
    <scope>NUCLEOTIDE SEQUENCE</scope>
    <source>
        <strain evidence="3">Zod_Metabat.1151</strain>
    </source>
</reference>
<sequence length="322" mass="34557">MIVTHSGCDLDAIAAAAALYFSLSKRSQVKILVPDHIAKPAKAFASKMHIPYSMNLGSNFSSFDCLLIVDFNSLEMAGSAAKAIRQFNGKIFLIDHHRKANERIGKNVAAFIDQDAVASCELVFRLLQRSGSPLGRREATCIAAGIVADSAYFLTANSSTFSIMAEALEKSGKSFSELLSLFSIPKSFDQKIAALKAAKRSRIFRLGKYVVATSDVGAFEADAASTLVKIGADIAFVGDSEEGKLRVSGRASQAVLKSARFDLARHVFQLLPKQFPGSGGGHAGAAGFNGQGNDINAALMQCVSLTKQFFRGKKGFFFKEYT</sequence>
<dbReference type="SUPFAM" id="SSF64182">
    <property type="entry name" value="DHH phosphoesterases"/>
    <property type="match status" value="1"/>
</dbReference>
<dbReference type="InterPro" id="IPR003156">
    <property type="entry name" value="DHHA1_dom"/>
</dbReference>
<organism evidence="3 4">
    <name type="scientific">Candidatus Iainarchaeum sp</name>
    <dbReference type="NCBI Taxonomy" id="3101447"/>
    <lineage>
        <taxon>Archaea</taxon>
        <taxon>Candidatus Iainarchaeota</taxon>
        <taxon>Candidatus Iainarchaeia</taxon>
        <taxon>Candidatus Iainarchaeales</taxon>
        <taxon>Candidatus Iainarchaeaceae</taxon>
        <taxon>Candidatus Iainarchaeum</taxon>
    </lineage>
</organism>
<dbReference type="InterPro" id="IPR038763">
    <property type="entry name" value="DHH_sf"/>
</dbReference>
<feature type="domain" description="DDH" evidence="1">
    <location>
        <begin position="1"/>
        <end position="146"/>
    </location>
</feature>
<dbReference type="EMBL" id="JAFGDB010000077">
    <property type="protein sequence ID" value="MBN2067726.1"/>
    <property type="molecule type" value="Genomic_DNA"/>
</dbReference>
<gene>
    <name evidence="3" type="ORF">JW744_04625</name>
</gene>
<dbReference type="Pfam" id="PF01368">
    <property type="entry name" value="DHH"/>
    <property type="match status" value="1"/>
</dbReference>
<evidence type="ECO:0000313" key="3">
    <source>
        <dbReference type="EMBL" id="MBN2067726.1"/>
    </source>
</evidence>
<dbReference type="Pfam" id="PF02272">
    <property type="entry name" value="DHHA1"/>
    <property type="match status" value="1"/>
</dbReference>
<dbReference type="Proteomes" id="UP000809243">
    <property type="component" value="Unassembled WGS sequence"/>
</dbReference>
<dbReference type="PANTHER" id="PTHR47618:SF1">
    <property type="entry name" value="BIFUNCTIONAL OLIGORIBONUCLEASE AND PAP PHOSPHATASE NRNA"/>
    <property type="match status" value="1"/>
</dbReference>
<dbReference type="GO" id="GO:0003676">
    <property type="term" value="F:nucleic acid binding"/>
    <property type="evidence" value="ECO:0007669"/>
    <property type="project" value="InterPro"/>
</dbReference>
<dbReference type="InterPro" id="IPR051319">
    <property type="entry name" value="Oligoribo/pAp-PDE_c-di-AMP_PDE"/>
</dbReference>